<gene>
    <name evidence="2" type="ORF">BGW38_007608</name>
</gene>
<evidence type="ECO:0000256" key="1">
    <source>
        <dbReference type="SAM" id="SignalP"/>
    </source>
</evidence>
<dbReference type="EMBL" id="JAABOA010005032">
    <property type="protein sequence ID" value="KAF9577290.1"/>
    <property type="molecule type" value="Genomic_DNA"/>
</dbReference>
<accession>A0A9P6FKH0</accession>
<feature type="signal peptide" evidence="1">
    <location>
        <begin position="1"/>
        <end position="22"/>
    </location>
</feature>
<comment type="caution">
    <text evidence="2">The sequence shown here is derived from an EMBL/GenBank/DDBJ whole genome shotgun (WGS) entry which is preliminary data.</text>
</comment>
<dbReference type="OrthoDB" id="10381752at2759"/>
<reference evidence="2" key="1">
    <citation type="journal article" date="2020" name="Fungal Divers.">
        <title>Resolving the Mortierellaceae phylogeny through synthesis of multi-gene phylogenetics and phylogenomics.</title>
        <authorList>
            <person name="Vandepol N."/>
            <person name="Liber J."/>
            <person name="Desiro A."/>
            <person name="Na H."/>
            <person name="Kennedy M."/>
            <person name="Barry K."/>
            <person name="Grigoriev I.V."/>
            <person name="Miller A.N."/>
            <person name="O'Donnell K."/>
            <person name="Stajich J.E."/>
            <person name="Bonito G."/>
        </authorList>
    </citation>
    <scope>NUCLEOTIDE SEQUENCE</scope>
    <source>
        <strain evidence="2">KOD1015</strain>
    </source>
</reference>
<organism evidence="2 3">
    <name type="scientific">Lunasporangiospora selenospora</name>
    <dbReference type="NCBI Taxonomy" id="979761"/>
    <lineage>
        <taxon>Eukaryota</taxon>
        <taxon>Fungi</taxon>
        <taxon>Fungi incertae sedis</taxon>
        <taxon>Mucoromycota</taxon>
        <taxon>Mortierellomycotina</taxon>
        <taxon>Mortierellomycetes</taxon>
        <taxon>Mortierellales</taxon>
        <taxon>Mortierellaceae</taxon>
        <taxon>Lunasporangiospora</taxon>
    </lineage>
</organism>
<dbReference type="Proteomes" id="UP000780801">
    <property type="component" value="Unassembled WGS sequence"/>
</dbReference>
<evidence type="ECO:0008006" key="4">
    <source>
        <dbReference type="Google" id="ProtNLM"/>
    </source>
</evidence>
<evidence type="ECO:0000313" key="3">
    <source>
        <dbReference type="Proteomes" id="UP000780801"/>
    </source>
</evidence>
<keyword evidence="1" id="KW-0732">Signal</keyword>
<keyword evidence="3" id="KW-1185">Reference proteome</keyword>
<feature type="chain" id="PRO_5040348444" description="Secreted protein" evidence="1">
    <location>
        <begin position="23"/>
        <end position="104"/>
    </location>
</feature>
<sequence>LCNMKSIAAIASAFLLVNAASAVTVLVSNRGSPRGTCQGNDISPGVLFPELGFMCQGSICTYWGDDYDDKCEILKANLAGCSNISCANLRYRGSWGRSSGRESC</sequence>
<dbReference type="AlphaFoldDB" id="A0A9P6FKH0"/>
<evidence type="ECO:0000313" key="2">
    <source>
        <dbReference type="EMBL" id="KAF9577290.1"/>
    </source>
</evidence>
<name>A0A9P6FKH0_9FUNG</name>
<protein>
    <recommendedName>
        <fullName evidence="4">Secreted protein</fullName>
    </recommendedName>
</protein>
<feature type="non-terminal residue" evidence="2">
    <location>
        <position position="1"/>
    </location>
</feature>
<proteinExistence type="predicted"/>